<evidence type="ECO:0000313" key="2">
    <source>
        <dbReference type="EMBL" id="OKH47839.1"/>
    </source>
</evidence>
<dbReference type="Proteomes" id="UP000185557">
    <property type="component" value="Unassembled WGS sequence"/>
</dbReference>
<proteinExistence type="predicted"/>
<feature type="transmembrane region" description="Helical" evidence="1">
    <location>
        <begin position="40"/>
        <end position="62"/>
    </location>
</feature>
<keyword evidence="1" id="KW-0472">Membrane</keyword>
<evidence type="ECO:0000313" key="3">
    <source>
        <dbReference type="Proteomes" id="UP000185557"/>
    </source>
</evidence>
<dbReference type="RefSeq" id="WP_073608798.1">
    <property type="nucleotide sequence ID" value="NZ_MRCG01000008.1"/>
</dbReference>
<keyword evidence="1" id="KW-0812">Transmembrane</keyword>
<protein>
    <recommendedName>
        <fullName evidence="4">DUF751 domain-containing protein</fullName>
    </recommendedName>
</protein>
<dbReference type="OrthoDB" id="489556at2"/>
<comment type="caution">
    <text evidence="2">The sequence shown here is derived from an EMBL/GenBank/DDBJ whole genome shotgun (WGS) entry which is preliminary data.</text>
</comment>
<dbReference type="EMBL" id="MRCG01000008">
    <property type="protein sequence ID" value="OKH47839.1"/>
    <property type="molecule type" value="Genomic_DNA"/>
</dbReference>
<keyword evidence="3" id="KW-1185">Reference proteome</keyword>
<dbReference type="STRING" id="549789.NIES30_12800"/>
<evidence type="ECO:0000256" key="1">
    <source>
        <dbReference type="SAM" id="Phobius"/>
    </source>
</evidence>
<name>A0A1U7J5A4_9CYAN</name>
<keyword evidence="1" id="KW-1133">Transmembrane helix</keyword>
<dbReference type="Pfam" id="PF05421">
    <property type="entry name" value="DUF751"/>
    <property type="match status" value="1"/>
</dbReference>
<organism evidence="2 3">
    <name type="scientific">Phormidium tenue NIES-30</name>
    <dbReference type="NCBI Taxonomy" id="549789"/>
    <lineage>
        <taxon>Bacteria</taxon>
        <taxon>Bacillati</taxon>
        <taxon>Cyanobacteriota</taxon>
        <taxon>Cyanophyceae</taxon>
        <taxon>Oscillatoriophycideae</taxon>
        <taxon>Oscillatoriales</taxon>
        <taxon>Oscillatoriaceae</taxon>
        <taxon>Phormidium</taxon>
    </lineage>
</organism>
<evidence type="ECO:0008006" key="4">
    <source>
        <dbReference type="Google" id="ProtNLM"/>
    </source>
</evidence>
<dbReference type="PANTHER" id="PTHR36049:SF3">
    <property type="match status" value="1"/>
</dbReference>
<dbReference type="AlphaFoldDB" id="A0A1U7J5A4"/>
<sequence length="65" mass="7217">MKDFFDNISRYPRYFISFTLGVFFNAAQPLVPLLKQPTTAIALIGALVAGFLFLTFTLRAMLGLG</sequence>
<accession>A0A1U7J5A4</accession>
<gene>
    <name evidence="2" type="ORF">NIES30_12800</name>
</gene>
<dbReference type="PANTHER" id="PTHR36049">
    <property type="entry name" value="TRANSMEMBRANE PROTEIN"/>
    <property type="match status" value="1"/>
</dbReference>
<reference evidence="2 3" key="1">
    <citation type="submission" date="2016-11" db="EMBL/GenBank/DDBJ databases">
        <title>Draft Genome Sequences of Nine Cyanobacterial Strains from Diverse Habitats.</title>
        <authorList>
            <person name="Zhu T."/>
            <person name="Hou S."/>
            <person name="Lu X."/>
            <person name="Hess W.R."/>
        </authorList>
    </citation>
    <scope>NUCLEOTIDE SEQUENCE [LARGE SCALE GENOMIC DNA]</scope>
    <source>
        <strain evidence="2 3">NIES-30</strain>
    </source>
</reference>
<feature type="transmembrane region" description="Helical" evidence="1">
    <location>
        <begin position="12"/>
        <end position="34"/>
    </location>
</feature>
<dbReference type="InterPro" id="IPR008470">
    <property type="entry name" value="Uncharacterised_Ycf33"/>
</dbReference>